<sequence length="459" mass="53786">MSKGSSSRQQPKPRSRLFKMGTPTPPESPDDIPAIPQKEFSLIHLSVFINALRKIGINELKKNPDTKMHQKIRFYGGKAIQEIGSTHLTNDPIIEDTFAKVDKIIMYYDDMLDICQDKHTNNLAHITHENSLNFINQRLNELSLIMNNHDYNNYLISNKIMPNFVTNVMDLVRNLDANSLYALFSDLAEIKTLERNMFIIWHLFVSARMLIHLFIESYQDEDFNELRANLSLNDESISIRSYIEAYDEFELKANELLNIMQQLSMLQGNDVEFFDNDTYNEEEDVEQEDNTITRQQMIITLPHAESGNDDSIYKVAFHKELNIPINYFPLLYKHILKRGELTINECNQLTLELKNFTNYYLLYYYLNEQIKQKLETNLINEYLIEEIKKEQTGELEKVYLGQNIQNLFMIADNFEIPCQERAGLVDAIREYCPLHLPKLPQRRARRIQARMEGQQHGGN</sequence>
<name>A0A1I8BM33_MELHA</name>
<feature type="compositionally biased region" description="Low complexity" evidence="1">
    <location>
        <begin position="1"/>
        <end position="10"/>
    </location>
</feature>
<evidence type="ECO:0000313" key="2">
    <source>
        <dbReference type="Proteomes" id="UP000095281"/>
    </source>
</evidence>
<feature type="region of interest" description="Disordered" evidence="1">
    <location>
        <begin position="1"/>
        <end position="31"/>
    </location>
</feature>
<evidence type="ECO:0000313" key="3">
    <source>
        <dbReference type="WBParaSite" id="MhA1_Contig316.frz3.gene5"/>
    </source>
</evidence>
<protein>
    <submittedName>
        <fullName evidence="3">Uncharacterized protein</fullName>
    </submittedName>
</protein>
<keyword evidence="2" id="KW-1185">Reference proteome</keyword>
<accession>A0A1I8BM33</accession>
<evidence type="ECO:0000256" key="1">
    <source>
        <dbReference type="SAM" id="MobiDB-lite"/>
    </source>
</evidence>
<dbReference type="AlphaFoldDB" id="A0A1I8BM33"/>
<dbReference type="Proteomes" id="UP000095281">
    <property type="component" value="Unplaced"/>
</dbReference>
<dbReference type="WBParaSite" id="MhA1_Contig316.frz3.gene5">
    <property type="protein sequence ID" value="MhA1_Contig316.frz3.gene5"/>
    <property type="gene ID" value="MhA1_Contig316.frz3.gene5"/>
</dbReference>
<proteinExistence type="predicted"/>
<reference evidence="3" key="1">
    <citation type="submission" date="2016-11" db="UniProtKB">
        <authorList>
            <consortium name="WormBaseParasite"/>
        </authorList>
    </citation>
    <scope>IDENTIFICATION</scope>
</reference>
<organism evidence="2 3">
    <name type="scientific">Meloidogyne hapla</name>
    <name type="common">Root-knot nematode worm</name>
    <dbReference type="NCBI Taxonomy" id="6305"/>
    <lineage>
        <taxon>Eukaryota</taxon>
        <taxon>Metazoa</taxon>
        <taxon>Ecdysozoa</taxon>
        <taxon>Nematoda</taxon>
        <taxon>Chromadorea</taxon>
        <taxon>Rhabditida</taxon>
        <taxon>Tylenchina</taxon>
        <taxon>Tylenchomorpha</taxon>
        <taxon>Tylenchoidea</taxon>
        <taxon>Meloidogynidae</taxon>
        <taxon>Meloidogyninae</taxon>
        <taxon>Meloidogyne</taxon>
    </lineage>
</organism>